<name>A0A183GRR0_HELPZ</name>
<reference evidence="1 2" key="1">
    <citation type="submission" date="2018-11" db="EMBL/GenBank/DDBJ databases">
        <authorList>
            <consortium name="Pathogen Informatics"/>
        </authorList>
    </citation>
    <scope>NUCLEOTIDE SEQUENCE [LARGE SCALE GENOMIC DNA]</scope>
</reference>
<dbReference type="Proteomes" id="UP000050761">
    <property type="component" value="Unassembled WGS sequence"/>
</dbReference>
<evidence type="ECO:0000313" key="1">
    <source>
        <dbReference type="EMBL" id="VDP50888.1"/>
    </source>
</evidence>
<sequence length="76" mass="8572">MVMRALKTKNINSVLMSIADRLHAVGKSNRCGKWAAHQHSNTKKAARLAIAGFIIRKTKSSDLYDSIMTSDEKWIR</sequence>
<accession>A0A183GRR0</accession>
<accession>A0A3P8EVD3</accession>
<dbReference type="AlphaFoldDB" id="A0A183GRR0"/>
<dbReference type="WBParaSite" id="HPBE_0002538001-mRNA-1">
    <property type="protein sequence ID" value="HPBE_0002538001-mRNA-1"/>
    <property type="gene ID" value="HPBE_0002538001"/>
</dbReference>
<organism evidence="2 3">
    <name type="scientific">Heligmosomoides polygyrus</name>
    <name type="common">Parasitic roundworm</name>
    <dbReference type="NCBI Taxonomy" id="6339"/>
    <lineage>
        <taxon>Eukaryota</taxon>
        <taxon>Metazoa</taxon>
        <taxon>Ecdysozoa</taxon>
        <taxon>Nematoda</taxon>
        <taxon>Chromadorea</taxon>
        <taxon>Rhabditida</taxon>
        <taxon>Rhabditina</taxon>
        <taxon>Rhabditomorpha</taxon>
        <taxon>Strongyloidea</taxon>
        <taxon>Heligmosomidae</taxon>
        <taxon>Heligmosomoides</taxon>
    </lineage>
</organism>
<reference evidence="3" key="2">
    <citation type="submission" date="2019-09" db="UniProtKB">
        <authorList>
            <consortium name="WormBaseParasite"/>
        </authorList>
    </citation>
    <scope>IDENTIFICATION</scope>
</reference>
<keyword evidence="2" id="KW-1185">Reference proteome</keyword>
<proteinExistence type="predicted"/>
<evidence type="ECO:0000313" key="2">
    <source>
        <dbReference type="Proteomes" id="UP000050761"/>
    </source>
</evidence>
<evidence type="ECO:0000313" key="3">
    <source>
        <dbReference type="WBParaSite" id="HPBE_0002538001-mRNA-1"/>
    </source>
</evidence>
<gene>
    <name evidence="1" type="ORF">HPBE_LOCUS25379</name>
</gene>
<dbReference type="EMBL" id="UZAH01037809">
    <property type="protein sequence ID" value="VDP50888.1"/>
    <property type="molecule type" value="Genomic_DNA"/>
</dbReference>
<dbReference type="OrthoDB" id="5862872at2759"/>
<protein>
    <submittedName>
        <fullName evidence="3">Transposase</fullName>
    </submittedName>
</protein>